<evidence type="ECO:0000259" key="4">
    <source>
        <dbReference type="Pfam" id="PF00135"/>
    </source>
</evidence>
<evidence type="ECO:0000256" key="1">
    <source>
        <dbReference type="ARBA" id="ARBA00005964"/>
    </source>
</evidence>
<comment type="similarity">
    <text evidence="1 3">Belongs to the type-B carboxylesterase/lipase family.</text>
</comment>
<dbReference type="EMBL" id="MU157835">
    <property type="protein sequence ID" value="KAF9531422.1"/>
    <property type="molecule type" value="Genomic_DNA"/>
</dbReference>
<dbReference type="InterPro" id="IPR002018">
    <property type="entry name" value="CarbesteraseB"/>
</dbReference>
<protein>
    <recommendedName>
        <fullName evidence="3">Carboxylic ester hydrolase</fullName>
        <ecNumber evidence="3">3.1.1.-</ecNumber>
    </recommendedName>
</protein>
<reference evidence="5" key="1">
    <citation type="submission" date="2020-11" db="EMBL/GenBank/DDBJ databases">
        <authorList>
            <consortium name="DOE Joint Genome Institute"/>
            <person name="Ahrendt S."/>
            <person name="Riley R."/>
            <person name="Andreopoulos W."/>
            <person name="Labutti K."/>
            <person name="Pangilinan J."/>
            <person name="Ruiz-Duenas F.J."/>
            <person name="Barrasa J.M."/>
            <person name="Sanchez-Garcia M."/>
            <person name="Camarero S."/>
            <person name="Miyauchi S."/>
            <person name="Serrano A."/>
            <person name="Linde D."/>
            <person name="Babiker R."/>
            <person name="Drula E."/>
            <person name="Ayuso-Fernandez I."/>
            <person name="Pacheco R."/>
            <person name="Padilla G."/>
            <person name="Ferreira P."/>
            <person name="Barriuso J."/>
            <person name="Kellner H."/>
            <person name="Castanera R."/>
            <person name="Alfaro M."/>
            <person name="Ramirez L."/>
            <person name="Pisabarro A.G."/>
            <person name="Kuo A."/>
            <person name="Tritt A."/>
            <person name="Lipzen A."/>
            <person name="He G."/>
            <person name="Yan M."/>
            <person name="Ng V."/>
            <person name="Cullen D."/>
            <person name="Martin F."/>
            <person name="Rosso M.-N."/>
            <person name="Henrissat B."/>
            <person name="Hibbett D."/>
            <person name="Martinez A.T."/>
            <person name="Grigoriev I.V."/>
        </authorList>
    </citation>
    <scope>NUCLEOTIDE SEQUENCE</scope>
    <source>
        <strain evidence="5">CBS 506.95</strain>
    </source>
</reference>
<dbReference type="PANTHER" id="PTHR43918">
    <property type="entry name" value="ACETYLCHOLINESTERASE"/>
    <property type="match status" value="1"/>
</dbReference>
<sequence length="424" mass="46656">LYLNVIRPANISGKKSLPVIFWIYGGGFASGDSAANPGDSFVTRALANNKPVIFVSANYRLNVFGFLGGKEVQEAGLANLGLHDQQFALKWIQEHISEFGGDPRKVTIWGQSAGATSVSLHLLANEGNTEGLFVGGIMNSGSPYHLTDTASRQQWFDFIAQEVNCASAHDRLQCLRDAPYQLLVNAVNKTPALLDYQSINLVWRPTVDGKFIIRDPVLSIQQEKYAKIPIMTGDTEDEGTLFVLSSLNVTNSAILCTYHHSSFFPHARDSDLKLLAQKYSDNPAEGSPFNTGTDNVKSPESKRLTAVLGDLLFQAPRRFFLRYTSRTQATYGSVPLPGLGIYHGFDLPEFFGVGSTPDFEGTDSINSKLCSILWPKWSSSSPQLLTFVDADPGLNITADTYRQDAMDVINRLWLNEVFSTQQAI</sequence>
<dbReference type="Pfam" id="PF00135">
    <property type="entry name" value="COesterase"/>
    <property type="match status" value="1"/>
</dbReference>
<accession>A0A9P6JS04</accession>
<dbReference type="OrthoDB" id="408631at2759"/>
<evidence type="ECO:0000256" key="2">
    <source>
        <dbReference type="ARBA" id="ARBA00022801"/>
    </source>
</evidence>
<dbReference type="InterPro" id="IPR019826">
    <property type="entry name" value="Carboxylesterase_B_AS"/>
</dbReference>
<dbReference type="PANTHER" id="PTHR43918:SF4">
    <property type="entry name" value="CARBOXYLIC ESTER HYDROLASE"/>
    <property type="match status" value="1"/>
</dbReference>
<organism evidence="5 6">
    <name type="scientific">Crepidotus variabilis</name>
    <dbReference type="NCBI Taxonomy" id="179855"/>
    <lineage>
        <taxon>Eukaryota</taxon>
        <taxon>Fungi</taxon>
        <taxon>Dikarya</taxon>
        <taxon>Basidiomycota</taxon>
        <taxon>Agaricomycotina</taxon>
        <taxon>Agaricomycetes</taxon>
        <taxon>Agaricomycetidae</taxon>
        <taxon>Agaricales</taxon>
        <taxon>Agaricineae</taxon>
        <taxon>Crepidotaceae</taxon>
        <taxon>Crepidotus</taxon>
    </lineage>
</organism>
<dbReference type="InterPro" id="IPR050654">
    <property type="entry name" value="AChE-related_enzymes"/>
</dbReference>
<feature type="non-terminal residue" evidence="5">
    <location>
        <position position="1"/>
    </location>
</feature>
<dbReference type="InterPro" id="IPR029058">
    <property type="entry name" value="AB_hydrolase_fold"/>
</dbReference>
<dbReference type="Gene3D" id="3.40.50.1820">
    <property type="entry name" value="alpha/beta hydrolase"/>
    <property type="match status" value="1"/>
</dbReference>
<dbReference type="SUPFAM" id="SSF53474">
    <property type="entry name" value="alpha/beta-Hydrolases"/>
    <property type="match status" value="1"/>
</dbReference>
<gene>
    <name evidence="5" type="ORF">CPB83DRAFT_761318</name>
</gene>
<name>A0A9P6JS04_9AGAR</name>
<feature type="domain" description="Carboxylesterase type B" evidence="4">
    <location>
        <begin position="1"/>
        <end position="331"/>
    </location>
</feature>
<evidence type="ECO:0000256" key="3">
    <source>
        <dbReference type="RuleBase" id="RU361235"/>
    </source>
</evidence>
<keyword evidence="2 3" id="KW-0378">Hydrolase</keyword>
<dbReference type="PROSITE" id="PS00122">
    <property type="entry name" value="CARBOXYLESTERASE_B_1"/>
    <property type="match status" value="1"/>
</dbReference>
<dbReference type="EC" id="3.1.1.-" evidence="3"/>
<proteinExistence type="inferred from homology"/>
<dbReference type="AlphaFoldDB" id="A0A9P6JS04"/>
<dbReference type="Proteomes" id="UP000807306">
    <property type="component" value="Unassembled WGS sequence"/>
</dbReference>
<dbReference type="GO" id="GO:0052689">
    <property type="term" value="F:carboxylic ester hydrolase activity"/>
    <property type="evidence" value="ECO:0007669"/>
    <property type="project" value="TreeGrafter"/>
</dbReference>
<comment type="caution">
    <text evidence="5">The sequence shown here is derived from an EMBL/GenBank/DDBJ whole genome shotgun (WGS) entry which is preliminary data.</text>
</comment>
<evidence type="ECO:0000313" key="5">
    <source>
        <dbReference type="EMBL" id="KAF9531422.1"/>
    </source>
</evidence>
<keyword evidence="6" id="KW-1185">Reference proteome</keyword>
<evidence type="ECO:0000313" key="6">
    <source>
        <dbReference type="Proteomes" id="UP000807306"/>
    </source>
</evidence>